<dbReference type="Gene3D" id="3.40.1160.10">
    <property type="entry name" value="Acetylglutamate kinase-like"/>
    <property type="match status" value="1"/>
</dbReference>
<dbReference type="PANTHER" id="PTHR23342">
    <property type="entry name" value="N-ACETYLGLUTAMATE SYNTHASE"/>
    <property type="match status" value="1"/>
</dbReference>
<evidence type="ECO:0000256" key="6">
    <source>
        <dbReference type="ARBA" id="ARBA00022777"/>
    </source>
</evidence>
<dbReference type="GO" id="GO:0003991">
    <property type="term" value="F:acetylglutamate kinase activity"/>
    <property type="evidence" value="ECO:0007669"/>
    <property type="project" value="UniProtKB-UniRule"/>
</dbReference>
<keyword evidence="13" id="KW-1185">Reference proteome</keyword>
<dbReference type="FunCoup" id="A0A0M9UDQ2">
    <property type="interactions" value="445"/>
</dbReference>
<reference evidence="13" key="3">
    <citation type="submission" date="2015-08" db="EMBL/GenBank/DDBJ databases">
        <title>Draft Genome Sequence of a Heterotrophic Facultative Anaerobic Bacterium Ardenticatena maritima Strain 110S.</title>
        <authorList>
            <person name="Kawaichi S."/>
            <person name="Yoshida T."/>
            <person name="Sako Y."/>
            <person name="Nakamura R."/>
        </authorList>
    </citation>
    <scope>NUCLEOTIDE SEQUENCE [LARGE SCALE GENOMIC DNA]</scope>
    <source>
        <strain evidence="13">110S</strain>
    </source>
</reference>
<dbReference type="RefSeq" id="WP_082374428.1">
    <property type="nucleotide sequence ID" value="NZ_BBZA01000241.1"/>
</dbReference>
<evidence type="ECO:0000256" key="5">
    <source>
        <dbReference type="ARBA" id="ARBA00022741"/>
    </source>
</evidence>
<gene>
    <name evidence="9 11" type="primary">argB</name>
    <name evidence="11" type="ORF">ARMA_2697</name>
    <name evidence="12" type="ORF">SE16_04520</name>
</gene>
<comment type="similarity">
    <text evidence="9">Belongs to the acetylglutamate kinase family. ArgB subfamily.</text>
</comment>
<dbReference type="InterPro" id="IPR001048">
    <property type="entry name" value="Asp/Glu/Uridylate_kinase"/>
</dbReference>
<dbReference type="CDD" id="cd04238">
    <property type="entry name" value="AAK_NAGK-like"/>
    <property type="match status" value="1"/>
</dbReference>
<accession>A0A0M9UDQ2</accession>
<feature type="binding site" evidence="9">
    <location>
        <begin position="37"/>
        <end position="38"/>
    </location>
    <ligand>
        <name>substrate</name>
    </ligand>
</feature>
<evidence type="ECO:0000256" key="7">
    <source>
        <dbReference type="ARBA" id="ARBA00022840"/>
    </source>
</evidence>
<feature type="site" description="Transition state stabilizer" evidence="9">
    <location>
        <position position="213"/>
    </location>
</feature>
<comment type="pathway">
    <text evidence="1 9">Amino-acid biosynthesis; L-arginine biosynthesis; N(2)-acetyl-L-ornithine from L-glutamate: step 2/4.</text>
</comment>
<dbReference type="PATRIC" id="fig|872965.6.peg.878"/>
<dbReference type="PANTHER" id="PTHR23342:SF0">
    <property type="entry name" value="N-ACETYLGLUTAMATE SYNTHASE, MITOCHONDRIAL"/>
    <property type="match status" value="1"/>
</dbReference>
<dbReference type="UniPathway" id="UPA00068">
    <property type="reaction ID" value="UER00107"/>
</dbReference>
<keyword evidence="9" id="KW-0963">Cytoplasm</keyword>
<dbReference type="GO" id="GO:0005737">
    <property type="term" value="C:cytoplasm"/>
    <property type="evidence" value="ECO:0007669"/>
    <property type="project" value="UniProtKB-SubCell"/>
</dbReference>
<feature type="binding site" evidence="9">
    <location>
        <position position="154"/>
    </location>
    <ligand>
        <name>substrate</name>
    </ligand>
</feature>
<reference evidence="11 13" key="1">
    <citation type="journal article" date="2015" name="Genome Announc.">
        <title>Draft Genome Sequence of a Heterotrophic Facultative Anaerobic Thermophilic Bacterium, Ardenticatena maritima Strain 110ST.</title>
        <authorList>
            <person name="Kawaichi S."/>
            <person name="Yoshida T."/>
            <person name="Sako Y."/>
            <person name="Nakamura R."/>
        </authorList>
    </citation>
    <scope>NUCLEOTIDE SEQUENCE [LARGE SCALE GENOMIC DNA]</scope>
    <source>
        <strain evidence="11 13">110S</strain>
    </source>
</reference>
<comment type="function">
    <text evidence="9">Catalyzes the ATP-dependent phosphorylation of N-acetyl-L-glutamate.</text>
</comment>
<dbReference type="Proteomes" id="UP000037784">
    <property type="component" value="Unassembled WGS sequence"/>
</dbReference>
<feature type="domain" description="Aspartate/glutamate/uridylate kinase" evidence="10">
    <location>
        <begin position="2"/>
        <end position="228"/>
    </location>
</feature>
<name>A0A0M9UDQ2_9CHLR</name>
<reference evidence="12 14" key="2">
    <citation type="submission" date="2015-07" db="EMBL/GenBank/DDBJ databases">
        <title>Whole genome sequence of Ardenticatena maritima DSM 23922.</title>
        <authorList>
            <person name="Hemp J."/>
            <person name="Ward L.M."/>
            <person name="Pace L.A."/>
            <person name="Fischer W.W."/>
        </authorList>
    </citation>
    <scope>NUCLEOTIDE SEQUENCE [LARGE SCALE GENOMIC DNA]</scope>
    <source>
        <strain evidence="12 14">110S</strain>
    </source>
</reference>
<dbReference type="STRING" id="872965.SE16_04520"/>
<proteinExistence type="inferred from homology"/>
<evidence type="ECO:0000256" key="2">
    <source>
        <dbReference type="ARBA" id="ARBA00022571"/>
    </source>
</evidence>
<dbReference type="Pfam" id="PF00696">
    <property type="entry name" value="AA_kinase"/>
    <property type="match status" value="1"/>
</dbReference>
<evidence type="ECO:0000256" key="8">
    <source>
        <dbReference type="ARBA" id="ARBA00048141"/>
    </source>
</evidence>
<organism evidence="11 13">
    <name type="scientific">Ardenticatena maritima</name>
    <dbReference type="NCBI Taxonomy" id="872965"/>
    <lineage>
        <taxon>Bacteria</taxon>
        <taxon>Bacillati</taxon>
        <taxon>Chloroflexota</taxon>
        <taxon>Ardenticatenia</taxon>
        <taxon>Ardenticatenales</taxon>
        <taxon>Ardenticatenaceae</taxon>
        <taxon>Ardenticatena</taxon>
    </lineage>
</organism>
<keyword evidence="3 9" id="KW-0028">Amino-acid biosynthesis</keyword>
<dbReference type="NCBIfam" id="TIGR00761">
    <property type="entry name" value="argB"/>
    <property type="match status" value="1"/>
</dbReference>
<dbReference type="HAMAP" id="MF_00082">
    <property type="entry name" value="ArgB"/>
    <property type="match status" value="1"/>
</dbReference>
<dbReference type="InParanoid" id="A0A0M9UDQ2"/>
<dbReference type="PIRSF" id="PIRSF000728">
    <property type="entry name" value="NAGK"/>
    <property type="match status" value="1"/>
</dbReference>
<keyword evidence="7 9" id="KW-0067">ATP-binding</keyword>
<comment type="catalytic activity">
    <reaction evidence="8 9">
        <text>N-acetyl-L-glutamate + ATP = N-acetyl-L-glutamyl 5-phosphate + ADP</text>
        <dbReference type="Rhea" id="RHEA:14629"/>
        <dbReference type="ChEBI" id="CHEBI:30616"/>
        <dbReference type="ChEBI" id="CHEBI:44337"/>
        <dbReference type="ChEBI" id="CHEBI:57936"/>
        <dbReference type="ChEBI" id="CHEBI:456216"/>
        <dbReference type="EC" id="2.7.2.8"/>
    </reaction>
</comment>
<keyword evidence="5 9" id="KW-0547">Nucleotide-binding</keyword>
<keyword evidence="2 9" id="KW-0055">Arginine biosynthesis</keyword>
<comment type="subcellular location">
    <subcellularLocation>
        <location evidence="9">Cytoplasm</location>
    </subcellularLocation>
</comment>
<dbReference type="EC" id="2.7.2.8" evidence="9"/>
<dbReference type="InterPro" id="IPR036393">
    <property type="entry name" value="AceGlu_kinase-like_sf"/>
</dbReference>
<evidence type="ECO:0000313" key="13">
    <source>
        <dbReference type="Proteomes" id="UP000037784"/>
    </source>
</evidence>
<evidence type="ECO:0000313" key="14">
    <source>
        <dbReference type="Proteomes" id="UP000050502"/>
    </source>
</evidence>
<dbReference type="SUPFAM" id="SSF53633">
    <property type="entry name" value="Carbamate kinase-like"/>
    <property type="match status" value="1"/>
</dbReference>
<evidence type="ECO:0000256" key="1">
    <source>
        <dbReference type="ARBA" id="ARBA00004828"/>
    </source>
</evidence>
<evidence type="ECO:0000256" key="9">
    <source>
        <dbReference type="HAMAP-Rule" id="MF_00082"/>
    </source>
</evidence>
<evidence type="ECO:0000313" key="11">
    <source>
        <dbReference type="EMBL" id="GAP64274.1"/>
    </source>
</evidence>
<comment type="caution">
    <text evidence="11">The sequence shown here is derived from an EMBL/GenBank/DDBJ whole genome shotgun (WGS) entry which is preliminary data.</text>
</comment>
<evidence type="ECO:0000256" key="4">
    <source>
        <dbReference type="ARBA" id="ARBA00022679"/>
    </source>
</evidence>
<evidence type="ECO:0000256" key="3">
    <source>
        <dbReference type="ARBA" id="ARBA00022605"/>
    </source>
</evidence>
<keyword evidence="6 9" id="KW-0418">Kinase</keyword>
<dbReference type="GO" id="GO:0042450">
    <property type="term" value="P:L-arginine biosynthetic process via ornithine"/>
    <property type="evidence" value="ECO:0007669"/>
    <property type="project" value="UniProtKB-UniRule"/>
</dbReference>
<feature type="binding site" evidence="9">
    <location>
        <position position="59"/>
    </location>
    <ligand>
        <name>substrate</name>
    </ligand>
</feature>
<keyword evidence="4 9" id="KW-0808">Transferase</keyword>
<protein>
    <recommendedName>
        <fullName evidence="9">Acetylglutamate kinase</fullName>
        <ecNumber evidence="9">2.7.2.8</ecNumber>
    </recommendedName>
    <alternativeName>
        <fullName evidence="9">N-acetyl-L-glutamate 5-phosphotransferase</fullName>
    </alternativeName>
    <alternativeName>
        <fullName evidence="9">NAG kinase</fullName>
        <shortName evidence="9">NAGK</shortName>
    </alternativeName>
</protein>
<sequence length="263" mass="27177">MLVLKISGHQLDDGAFLNRLARTVAAMPTPPVIVHGGGRGTTDLAARLGIESRFVEGLRVTDDAVRDVAVMGMVGTASMQLVQALVCAGVPALGLSGVDAGLVRVRKLEHHAGDLGWVGIPTEVAADRLQALLGAGFVPCLAPISLGEDGHIYNVNADHVAQAVASALHADALVFLTNVRGVMQDDRVLTHLTPSVAERLIAEGVIVGGMIPKVRAALAALQAGVRAVLMSDLDGVEAFLRGETAGTLVQADEEQQSTEGAAQ</sequence>
<dbReference type="Proteomes" id="UP000050502">
    <property type="component" value="Unassembled WGS sequence"/>
</dbReference>
<dbReference type="InterPro" id="IPR037528">
    <property type="entry name" value="ArgB"/>
</dbReference>
<dbReference type="EMBL" id="LGKN01000003">
    <property type="protein sequence ID" value="KPL89668.1"/>
    <property type="molecule type" value="Genomic_DNA"/>
</dbReference>
<dbReference type="AlphaFoldDB" id="A0A0M9UDQ2"/>
<feature type="site" description="Transition state stabilizer" evidence="9">
    <location>
        <position position="5"/>
    </location>
</feature>
<evidence type="ECO:0000259" key="10">
    <source>
        <dbReference type="Pfam" id="PF00696"/>
    </source>
</evidence>
<dbReference type="EMBL" id="BBZA01000241">
    <property type="protein sequence ID" value="GAP64274.1"/>
    <property type="molecule type" value="Genomic_DNA"/>
</dbReference>
<dbReference type="GO" id="GO:0005524">
    <property type="term" value="F:ATP binding"/>
    <property type="evidence" value="ECO:0007669"/>
    <property type="project" value="UniProtKB-UniRule"/>
</dbReference>
<evidence type="ECO:0000313" key="12">
    <source>
        <dbReference type="EMBL" id="KPL89668.1"/>
    </source>
</evidence>
<dbReference type="InterPro" id="IPR004662">
    <property type="entry name" value="AcgluKinase_fam"/>
</dbReference>
<dbReference type="OrthoDB" id="9803155at2"/>